<evidence type="ECO:0000256" key="1">
    <source>
        <dbReference type="SAM" id="MobiDB-lite"/>
    </source>
</evidence>
<dbReference type="SMART" id="SM00880">
    <property type="entry name" value="CHAD"/>
    <property type="match status" value="1"/>
</dbReference>
<dbReference type="PANTHER" id="PTHR39339">
    <property type="entry name" value="SLR1444 PROTEIN"/>
    <property type="match status" value="1"/>
</dbReference>
<gene>
    <name evidence="3" type="ORF">SAMN05216466_115188</name>
</gene>
<dbReference type="InterPro" id="IPR007899">
    <property type="entry name" value="CHAD_dom"/>
</dbReference>
<proteinExistence type="predicted"/>
<reference evidence="3 4" key="1">
    <citation type="submission" date="2016-10" db="EMBL/GenBank/DDBJ databases">
        <authorList>
            <person name="de Groot N.N."/>
        </authorList>
    </citation>
    <scope>NUCLEOTIDE SEQUENCE [LARGE SCALE GENOMIC DNA]</scope>
    <source>
        <strain evidence="3 4">LMG 2247</strain>
    </source>
</reference>
<dbReference type="EMBL" id="FNCJ01000015">
    <property type="protein sequence ID" value="SDH99057.1"/>
    <property type="molecule type" value="Genomic_DNA"/>
</dbReference>
<organism evidence="3 4">
    <name type="scientific">Paraburkholderia phenazinium</name>
    <dbReference type="NCBI Taxonomy" id="60549"/>
    <lineage>
        <taxon>Bacteria</taxon>
        <taxon>Pseudomonadati</taxon>
        <taxon>Pseudomonadota</taxon>
        <taxon>Betaproteobacteria</taxon>
        <taxon>Burkholderiales</taxon>
        <taxon>Burkholderiaceae</taxon>
        <taxon>Paraburkholderia</taxon>
    </lineage>
</organism>
<feature type="domain" description="CHAD" evidence="2">
    <location>
        <begin position="32"/>
        <end position="305"/>
    </location>
</feature>
<name>A0A1G8GXH3_9BURK</name>
<evidence type="ECO:0000259" key="2">
    <source>
        <dbReference type="PROSITE" id="PS51708"/>
    </source>
</evidence>
<dbReference type="InterPro" id="IPR038186">
    <property type="entry name" value="CHAD_dom_sf"/>
</dbReference>
<evidence type="ECO:0000313" key="3">
    <source>
        <dbReference type="EMBL" id="SDH99057.1"/>
    </source>
</evidence>
<dbReference type="Gene3D" id="1.40.20.10">
    <property type="entry name" value="CHAD domain"/>
    <property type="match status" value="1"/>
</dbReference>
<dbReference type="PROSITE" id="PS51708">
    <property type="entry name" value="CHAD"/>
    <property type="match status" value="1"/>
</dbReference>
<feature type="region of interest" description="Disordered" evidence="1">
    <location>
        <begin position="1"/>
        <end position="25"/>
    </location>
</feature>
<accession>A0A1G8GXH3</accession>
<protein>
    <submittedName>
        <fullName evidence="3">CHAD domain-containing protein</fullName>
    </submittedName>
</protein>
<dbReference type="PANTHER" id="PTHR39339:SF1">
    <property type="entry name" value="CHAD DOMAIN-CONTAINING PROTEIN"/>
    <property type="match status" value="1"/>
</dbReference>
<sequence length="305" mass="33892">MMSTRPDATESTDTRPPSPAASPGRIGLIDASMTVAEAFVLLAESICREALDRAHKLDRGADPEDLHKLRVAMRRLRTLWWAYDPLLDKHDAKLQRREFKSLADAAGRTRDWDVLHELIAPAAPSSKHSFAWLIEAIEAHRTEALSFSLRAIGNAGVERILQQAVAAARAQLEAHGAGQPITGFAEERVQVAEKALKKRVKRAIAAKESDYGALHEVRIAGKKLRYLLQFFAPVLDGGHQAVIEHLTVVQDELGTLNDQVTSEALLREYAFQLGEAKRIKEAIAYLQKQTADHMHRVHEILCKEG</sequence>
<dbReference type="Pfam" id="PF05235">
    <property type="entry name" value="CHAD"/>
    <property type="match status" value="1"/>
</dbReference>
<dbReference type="AlphaFoldDB" id="A0A1G8GXH3"/>
<evidence type="ECO:0000313" key="4">
    <source>
        <dbReference type="Proteomes" id="UP000199706"/>
    </source>
</evidence>
<dbReference type="Proteomes" id="UP000199706">
    <property type="component" value="Unassembled WGS sequence"/>
</dbReference>